<sequence>MNIQQLDTKSDLVGAFASGLCMLHCLATPFLFTLPTAGHGEHAHPDNFWWGILDILFLVISAFAVYHSAKNTSKSWVKYAMTICWLGLAAIILNEKLSVVHIAEFAIYIPALALVTLHLYNQKYCQCQEENCCV</sequence>
<keyword evidence="1" id="KW-1133">Transmembrane helix</keyword>
<dbReference type="GO" id="GO:0016020">
    <property type="term" value="C:membrane"/>
    <property type="evidence" value="ECO:0007669"/>
    <property type="project" value="InterPro"/>
</dbReference>
<comment type="caution">
    <text evidence="2">The sequence shown here is derived from an EMBL/GenBank/DDBJ whole genome shotgun (WGS) entry which is preliminary data.</text>
</comment>
<accession>A0A2S7KPW8</accession>
<evidence type="ECO:0000313" key="2">
    <source>
        <dbReference type="EMBL" id="PQB04672.1"/>
    </source>
</evidence>
<dbReference type="Pfam" id="PF03203">
    <property type="entry name" value="MerC"/>
    <property type="match status" value="1"/>
</dbReference>
<feature type="transmembrane region" description="Helical" evidence="1">
    <location>
        <begin position="99"/>
        <end position="120"/>
    </location>
</feature>
<feature type="transmembrane region" description="Helical" evidence="1">
    <location>
        <begin position="76"/>
        <end position="93"/>
    </location>
</feature>
<evidence type="ECO:0008006" key="4">
    <source>
        <dbReference type="Google" id="ProtNLM"/>
    </source>
</evidence>
<dbReference type="OrthoDB" id="1274419at2"/>
<dbReference type="Proteomes" id="UP000239800">
    <property type="component" value="Unassembled WGS sequence"/>
</dbReference>
<keyword evidence="1" id="KW-0472">Membrane</keyword>
<keyword evidence="3" id="KW-1185">Reference proteome</keyword>
<protein>
    <recommendedName>
        <fullName evidence="4">MerC mercury resistance protein</fullName>
    </recommendedName>
</protein>
<dbReference type="GO" id="GO:0015097">
    <property type="term" value="F:mercury ion transmembrane transporter activity"/>
    <property type="evidence" value="ECO:0007669"/>
    <property type="project" value="InterPro"/>
</dbReference>
<dbReference type="AlphaFoldDB" id="A0A2S7KPW8"/>
<dbReference type="EMBL" id="MQUB01000001">
    <property type="protein sequence ID" value="PQB04672.1"/>
    <property type="molecule type" value="Genomic_DNA"/>
</dbReference>
<dbReference type="InterPro" id="IPR004891">
    <property type="entry name" value="Mercury-R_MerC"/>
</dbReference>
<keyword evidence="1" id="KW-0812">Transmembrane</keyword>
<evidence type="ECO:0000256" key="1">
    <source>
        <dbReference type="SAM" id="Phobius"/>
    </source>
</evidence>
<feature type="transmembrane region" description="Helical" evidence="1">
    <location>
        <begin position="48"/>
        <end position="69"/>
    </location>
</feature>
<feature type="transmembrane region" description="Helical" evidence="1">
    <location>
        <begin position="12"/>
        <end position="32"/>
    </location>
</feature>
<organism evidence="2 3">
    <name type="scientific">Aureitalea marina</name>
    <dbReference type="NCBI Taxonomy" id="930804"/>
    <lineage>
        <taxon>Bacteria</taxon>
        <taxon>Pseudomonadati</taxon>
        <taxon>Bacteroidota</taxon>
        <taxon>Flavobacteriia</taxon>
        <taxon>Flavobacteriales</taxon>
        <taxon>Flavobacteriaceae</taxon>
        <taxon>Aureitalea</taxon>
    </lineage>
</organism>
<proteinExistence type="predicted"/>
<gene>
    <name evidence="2" type="ORF">BST85_07015</name>
</gene>
<reference evidence="2 3" key="1">
    <citation type="submission" date="2016-11" db="EMBL/GenBank/DDBJ databases">
        <title>Trade-off between light-utilization and light-protection in marine flavobacteria.</title>
        <authorList>
            <person name="Kumagai Y."/>
        </authorList>
    </citation>
    <scope>NUCLEOTIDE SEQUENCE [LARGE SCALE GENOMIC DNA]</scope>
    <source>
        <strain evidence="2 3">NBRC 107741</strain>
    </source>
</reference>
<dbReference type="RefSeq" id="WP_104812599.1">
    <property type="nucleotide sequence ID" value="NZ_MQUB01000001.1"/>
</dbReference>
<evidence type="ECO:0000313" key="3">
    <source>
        <dbReference type="Proteomes" id="UP000239800"/>
    </source>
</evidence>
<name>A0A2S7KPW8_9FLAO</name>